<evidence type="ECO:0000313" key="1">
    <source>
        <dbReference type="EMBL" id="KHQ54295.1"/>
    </source>
</evidence>
<dbReference type="Proteomes" id="UP000030960">
    <property type="component" value="Unassembled WGS sequence"/>
</dbReference>
<comment type="caution">
    <text evidence="1">The sequence shown here is derived from an EMBL/GenBank/DDBJ whole genome shotgun (WGS) entry which is preliminary data.</text>
</comment>
<gene>
    <name evidence="1" type="ORF">OA50_00887</name>
</gene>
<protein>
    <submittedName>
        <fullName evidence="1">Uncharacterized protein</fullName>
    </submittedName>
</protein>
<evidence type="ECO:0000313" key="2">
    <source>
        <dbReference type="Proteomes" id="UP000030960"/>
    </source>
</evidence>
<proteinExistence type="predicted"/>
<dbReference type="EMBL" id="JSUQ01000003">
    <property type="protein sequence ID" value="KHQ54295.1"/>
    <property type="molecule type" value="Genomic_DNA"/>
</dbReference>
<keyword evidence="2" id="KW-1185">Reference proteome</keyword>
<dbReference type="RefSeq" id="WP_139022530.1">
    <property type="nucleotide sequence ID" value="NZ_AP022337.1"/>
</dbReference>
<name>A0A0B3RTJ1_9RHOB</name>
<reference evidence="1 2" key="1">
    <citation type="submission" date="2014-10" db="EMBL/GenBank/DDBJ databases">
        <title>Genome sequence of Ponticoccus sp. strain UMTAT08 isolated from clonal culture of toxic dinoflagellate Alexandrium tamiyavanichii.</title>
        <authorList>
            <person name="Gan H.Y."/>
            <person name="Muhd D.-D."/>
            <person name="Mohd Noor M.E."/>
            <person name="Yeong Y.S."/>
            <person name="Usup G."/>
        </authorList>
    </citation>
    <scope>NUCLEOTIDE SEQUENCE [LARGE SCALE GENOMIC DNA]</scope>
    <source>
        <strain evidence="1 2">UMTAT08</strain>
    </source>
</reference>
<sequence length="139" mass="14882">MNGLRTYLAALLLAFGSALHAANTASPSEEALTLAACQARYTAVLEHAWLMQGDTEAAAMRRDLFAAMLAAALHDAPDQNQIKRQLISFRIAQKHAASGLLDTARFGTDPRRSRIALGVISQQLSACDRLVIGRIPLGA</sequence>
<organism evidence="1 2">
    <name type="scientific">Mameliella alba</name>
    <dbReference type="NCBI Taxonomy" id="561184"/>
    <lineage>
        <taxon>Bacteria</taxon>
        <taxon>Pseudomonadati</taxon>
        <taxon>Pseudomonadota</taxon>
        <taxon>Alphaproteobacteria</taxon>
        <taxon>Rhodobacterales</taxon>
        <taxon>Roseobacteraceae</taxon>
        <taxon>Mameliella</taxon>
    </lineage>
</organism>
<dbReference type="AlphaFoldDB" id="A0A0B3RTJ1"/>
<dbReference type="OrthoDB" id="7865393at2"/>
<accession>A0A0B3RTJ1</accession>